<name>A0A5A5TCZ9_9CHLR</name>
<evidence type="ECO:0000313" key="2">
    <source>
        <dbReference type="Proteomes" id="UP000322530"/>
    </source>
</evidence>
<organism evidence="1 2">
    <name type="scientific">Dictyobacter arantiisoli</name>
    <dbReference type="NCBI Taxonomy" id="2014874"/>
    <lineage>
        <taxon>Bacteria</taxon>
        <taxon>Bacillati</taxon>
        <taxon>Chloroflexota</taxon>
        <taxon>Ktedonobacteria</taxon>
        <taxon>Ktedonobacterales</taxon>
        <taxon>Dictyobacteraceae</taxon>
        <taxon>Dictyobacter</taxon>
    </lineage>
</organism>
<reference evidence="1 2" key="1">
    <citation type="submission" date="2019-01" db="EMBL/GenBank/DDBJ databases">
        <title>Draft genome sequence of Dictyobacter sp. Uno17.</title>
        <authorList>
            <person name="Wang C.M."/>
            <person name="Zheng Y."/>
            <person name="Sakai Y."/>
            <person name="Abe K."/>
            <person name="Yokota A."/>
            <person name="Yabe S."/>
        </authorList>
    </citation>
    <scope>NUCLEOTIDE SEQUENCE [LARGE SCALE GENOMIC DNA]</scope>
    <source>
        <strain evidence="1 2">Uno17</strain>
    </source>
</reference>
<dbReference type="AlphaFoldDB" id="A0A5A5TCZ9"/>
<gene>
    <name evidence="1" type="ORF">KDI_26390</name>
</gene>
<dbReference type="EMBL" id="BIXY01000035">
    <property type="protein sequence ID" value="GCF09075.1"/>
    <property type="molecule type" value="Genomic_DNA"/>
</dbReference>
<dbReference type="Proteomes" id="UP000322530">
    <property type="component" value="Unassembled WGS sequence"/>
</dbReference>
<keyword evidence="2" id="KW-1185">Reference proteome</keyword>
<accession>A0A5A5TCZ9</accession>
<comment type="caution">
    <text evidence="1">The sequence shown here is derived from an EMBL/GenBank/DDBJ whole genome shotgun (WGS) entry which is preliminary data.</text>
</comment>
<protein>
    <submittedName>
        <fullName evidence="1">Uncharacterized protein</fullName>
    </submittedName>
</protein>
<evidence type="ECO:0000313" key="1">
    <source>
        <dbReference type="EMBL" id="GCF09075.1"/>
    </source>
</evidence>
<sequence>MIERDTEKSEGRDERHPYIWEFMYDTEQCSSRKNRVTKEERRKGGNE</sequence>
<proteinExistence type="predicted"/>